<evidence type="ECO:0000256" key="15">
    <source>
        <dbReference type="SAM" id="MobiDB-lite"/>
    </source>
</evidence>
<keyword evidence="8 14" id="KW-0028">Amino-acid biosynthesis</keyword>
<evidence type="ECO:0000256" key="9">
    <source>
        <dbReference type="ARBA" id="ARBA00022822"/>
    </source>
</evidence>
<feature type="domain" description="Major facilitator superfamily (MFS) profile" evidence="17">
    <location>
        <begin position="58"/>
        <end position="497"/>
    </location>
</feature>
<evidence type="ECO:0000256" key="3">
    <source>
        <dbReference type="ARBA" id="ARBA00004733"/>
    </source>
</evidence>
<feature type="region of interest" description="Disordered" evidence="15">
    <location>
        <begin position="1"/>
        <end position="26"/>
    </location>
</feature>
<dbReference type="SUPFAM" id="SSF103473">
    <property type="entry name" value="MFS general substrate transporter"/>
    <property type="match status" value="1"/>
</dbReference>
<dbReference type="InterPro" id="IPR002028">
    <property type="entry name" value="Trp_synthase_suA"/>
</dbReference>
<sequence>MQYKKPAMDHKEAQDVETTRSFSTPMEKQHTDHLVLVPQPSAHPRDPLNWPITRKYVILAVLCLASFSGAIAPLSGQLNLADQEKLYNKTKLEESYANSAALAGMAAGPFFFAPISHMLGRSSVIFWCVLFTLVCQIWAALMTDPGDYIAYVISRLFAGFFGAVPTVLGPRIVTDLFFLHQRGRAFTALHMAFLFGTIAGPTFSGFVSAHSFFPIEFWWTVGLLGFTLICCFCFLEETGFDRECLERNPDIPGGILSNRFATFVFGQRVVLPTTWKETAKVGITPFLIGMCPVTIIMGIFTLISFGFYVGVNALTPVWLQKPISEGGYGFSLEQNAAFTFCHWIGIIVVQFYGHYLNDRLPLTLARRYNGGVWKPEYRLHVLWIPSLVINPIGLGIFGAALQYHLHYMVLALAVFIVTVGSLASVPVTVNYVVECFTRYPAEAGIVIGAYRIVYGLTISFYINPWVEAVDVGWVYGMMALFAVFSFMFVMLLMWKGHAIRNIQFASLGSSEEGEQLDNVIATAIMEAIKDAFANCKAQNRAALITYVTAGFPTISETPEIMLAMQAGGAGPMAESHAIKLVNARALENGVQIPYILHMVQSARKRGLAIPVLLIGYYNPVCSYPYGEEKLLRECKAAGVDGLIIVDLLPETTLRFRDLCKSKGLSYIPLIASSTSDAHMKWLCDIADSFVCIASRMGISGPHEEPYDTDEEEPYECVGDLLHRVHACTENSVLVAVGFGVETPQHFVNISRLAEGVVIGSQIIQLLMFAAPGNGARKVREYCLDIADRTCDQIIITARRQQSIQPLSSTTIYLSRDGANDALEGTDKATNPTDTTQSRVFRDQYVPSSLTEGLTELENGFEAANADPTFWAEIKSYATYANRPSSLHLAPRLTAHAGGARIWLKREDLNHTGSHKINNALGQIVLARRLGKTSIIAETGTGQHGVATATLCAQFGMKCTIFMGSEDFKCKDLALTVLRMRILGAEVVPVDAPRSGEKGTLRDAVNEAFSVWARELKTTHFIIGSAFGPHPYPNIVRTFQTVIGTETRVQFGVFNAGRLPDAVVSCVGGGSNAVGMFYPFLGDASVALVGVQADGDASMAGENSASLDGGPVRESQGLQTHLSSDENWEVDKMHFISSGLHYPGVGPELSSWKESGRVRFVAANDSEALMAFSLLCQLEGIMPALESSYAIAGGMRVAKELGPERDVVVCLSGRGDKDVQALAQIMSTVSTLALEDEI</sequence>
<reference evidence="19" key="1">
    <citation type="journal article" date="2017" name="Nat. Microbiol.">
        <title>Global analysis of biosynthetic gene clusters reveals vast potential of secondary metabolite production in Penicillium species.</title>
        <authorList>
            <person name="Nielsen J.C."/>
            <person name="Grijseels S."/>
            <person name="Prigent S."/>
            <person name="Ji B."/>
            <person name="Dainat J."/>
            <person name="Nielsen K.F."/>
            <person name="Frisvad J.C."/>
            <person name="Workman M."/>
            <person name="Nielsen J."/>
        </authorList>
    </citation>
    <scope>NUCLEOTIDE SEQUENCE [LARGE SCALE GENOMIC DNA]</scope>
    <source>
        <strain evidence="19">IBT 13039</strain>
    </source>
</reference>
<organism evidence="18 19">
    <name type="scientific">Penicillium nalgiovense</name>
    <dbReference type="NCBI Taxonomy" id="60175"/>
    <lineage>
        <taxon>Eukaryota</taxon>
        <taxon>Fungi</taxon>
        <taxon>Dikarya</taxon>
        <taxon>Ascomycota</taxon>
        <taxon>Pezizomycotina</taxon>
        <taxon>Eurotiomycetes</taxon>
        <taxon>Eurotiomycetidae</taxon>
        <taxon>Eurotiales</taxon>
        <taxon>Aspergillaceae</taxon>
        <taxon>Penicillium</taxon>
    </lineage>
</organism>
<dbReference type="GO" id="GO:0016020">
    <property type="term" value="C:membrane"/>
    <property type="evidence" value="ECO:0007669"/>
    <property type="project" value="UniProtKB-SubCell"/>
</dbReference>
<dbReference type="Gene3D" id="1.20.1250.20">
    <property type="entry name" value="MFS general substrate transporter like domains"/>
    <property type="match status" value="1"/>
</dbReference>
<dbReference type="EC" id="4.2.1.20" evidence="6 14"/>
<dbReference type="InterPro" id="IPR011060">
    <property type="entry name" value="RibuloseP-bd_barrel"/>
</dbReference>
<dbReference type="Gene3D" id="3.20.20.70">
    <property type="entry name" value="Aldolase class I"/>
    <property type="match status" value="1"/>
</dbReference>
<dbReference type="GO" id="GO:0022857">
    <property type="term" value="F:transmembrane transporter activity"/>
    <property type="evidence" value="ECO:0007669"/>
    <property type="project" value="InterPro"/>
</dbReference>
<feature type="transmembrane region" description="Helical" evidence="16">
    <location>
        <begin position="148"/>
        <end position="168"/>
    </location>
</feature>
<keyword evidence="10 14" id="KW-0663">Pyridoxal phosphate</keyword>
<dbReference type="GO" id="GO:0005737">
    <property type="term" value="C:cytoplasm"/>
    <property type="evidence" value="ECO:0007669"/>
    <property type="project" value="TreeGrafter"/>
</dbReference>
<dbReference type="InterPro" id="IPR020846">
    <property type="entry name" value="MFS_dom"/>
</dbReference>
<dbReference type="NCBIfam" id="TIGR00262">
    <property type="entry name" value="trpA"/>
    <property type="match status" value="1"/>
</dbReference>
<feature type="transmembrane region" description="Helical" evidence="16">
    <location>
        <begin position="124"/>
        <end position="142"/>
    </location>
</feature>
<dbReference type="GO" id="GO:0004834">
    <property type="term" value="F:tryptophan synthase activity"/>
    <property type="evidence" value="ECO:0007669"/>
    <property type="project" value="UniProtKB-EC"/>
</dbReference>
<keyword evidence="16" id="KW-0472">Membrane</keyword>
<feature type="transmembrane region" description="Helical" evidence="16">
    <location>
        <begin position="286"/>
        <end position="309"/>
    </location>
</feature>
<dbReference type="InterPro" id="IPR011701">
    <property type="entry name" value="MFS"/>
</dbReference>
<dbReference type="CDD" id="cd06446">
    <property type="entry name" value="Trp-synth_B"/>
    <property type="match status" value="1"/>
</dbReference>
<dbReference type="PROSITE" id="PS00168">
    <property type="entry name" value="TRP_SYNTHASE_BETA"/>
    <property type="match status" value="1"/>
</dbReference>
<dbReference type="CDD" id="cd04724">
    <property type="entry name" value="Tryptophan_synthase_alpha"/>
    <property type="match status" value="1"/>
</dbReference>
<dbReference type="InterPro" id="IPR023026">
    <property type="entry name" value="Trp_synth_beta/beta-like"/>
</dbReference>
<evidence type="ECO:0000256" key="1">
    <source>
        <dbReference type="ARBA" id="ARBA00001933"/>
    </source>
</evidence>
<dbReference type="EMBL" id="MOOB01000001">
    <property type="protein sequence ID" value="OQE96327.1"/>
    <property type="molecule type" value="Genomic_DNA"/>
</dbReference>
<evidence type="ECO:0000256" key="16">
    <source>
        <dbReference type="SAM" id="Phobius"/>
    </source>
</evidence>
<comment type="similarity">
    <text evidence="5">In the N-terminal section; belongs to the TrpA family.</text>
</comment>
<keyword evidence="11 14" id="KW-0057">Aromatic amino acid biosynthesis</keyword>
<dbReference type="AlphaFoldDB" id="A0A1V6Z9J5"/>
<dbReference type="STRING" id="60175.A0A1V6Z9J5"/>
<dbReference type="Proteomes" id="UP000191691">
    <property type="component" value="Unassembled WGS sequence"/>
</dbReference>
<evidence type="ECO:0000256" key="2">
    <source>
        <dbReference type="ARBA" id="ARBA00004141"/>
    </source>
</evidence>
<dbReference type="InterPro" id="IPR006653">
    <property type="entry name" value="Trp_synth_b_CS"/>
</dbReference>
<name>A0A1V6Z9J5_PENNA</name>
<evidence type="ECO:0000256" key="8">
    <source>
        <dbReference type="ARBA" id="ARBA00022605"/>
    </source>
</evidence>
<evidence type="ECO:0000256" key="7">
    <source>
        <dbReference type="ARBA" id="ARBA00018724"/>
    </source>
</evidence>
<dbReference type="UniPathway" id="UPA00035">
    <property type="reaction ID" value="UER00044"/>
</dbReference>
<dbReference type="FunFam" id="3.40.50.1100:FF:000004">
    <property type="entry name" value="Tryptophan synthase beta chain"/>
    <property type="match status" value="1"/>
</dbReference>
<gene>
    <name evidence="18" type="ORF">PENNAL_c0001G03397</name>
</gene>
<feature type="compositionally biased region" description="Basic and acidic residues" evidence="15">
    <location>
        <begin position="1"/>
        <end position="18"/>
    </location>
</feature>
<dbReference type="OMA" id="IATAIME"/>
<evidence type="ECO:0000256" key="14">
    <source>
        <dbReference type="RuleBase" id="RU003663"/>
    </source>
</evidence>
<feature type="transmembrane region" description="Helical" evidence="16">
    <location>
        <begin position="95"/>
        <end position="112"/>
    </location>
</feature>
<evidence type="ECO:0000256" key="13">
    <source>
        <dbReference type="ARBA" id="ARBA00049047"/>
    </source>
</evidence>
<comment type="catalytic activity">
    <reaction evidence="13 14">
        <text>(1S,2R)-1-C-(indol-3-yl)glycerol 3-phosphate + L-serine = D-glyceraldehyde 3-phosphate + L-tryptophan + H2O</text>
        <dbReference type="Rhea" id="RHEA:10532"/>
        <dbReference type="ChEBI" id="CHEBI:15377"/>
        <dbReference type="ChEBI" id="CHEBI:33384"/>
        <dbReference type="ChEBI" id="CHEBI:57912"/>
        <dbReference type="ChEBI" id="CHEBI:58866"/>
        <dbReference type="ChEBI" id="CHEBI:59776"/>
        <dbReference type="EC" id="4.2.1.20"/>
    </reaction>
</comment>
<evidence type="ECO:0000256" key="11">
    <source>
        <dbReference type="ARBA" id="ARBA00023141"/>
    </source>
</evidence>
<dbReference type="Pfam" id="PF07690">
    <property type="entry name" value="MFS_1"/>
    <property type="match status" value="1"/>
</dbReference>
<dbReference type="PANTHER" id="PTHR48077:SF3">
    <property type="entry name" value="TRYPTOPHAN SYNTHASE"/>
    <property type="match status" value="1"/>
</dbReference>
<feature type="transmembrane region" description="Helical" evidence="16">
    <location>
        <begin position="56"/>
        <end position="75"/>
    </location>
</feature>
<dbReference type="Pfam" id="PF00291">
    <property type="entry name" value="PALP"/>
    <property type="match status" value="1"/>
</dbReference>
<dbReference type="InterPro" id="IPR036259">
    <property type="entry name" value="MFS_trans_sf"/>
</dbReference>
<dbReference type="Pfam" id="PF00290">
    <property type="entry name" value="Trp_syntA"/>
    <property type="match status" value="1"/>
</dbReference>
<feature type="transmembrane region" description="Helical" evidence="16">
    <location>
        <begin position="472"/>
        <end position="494"/>
    </location>
</feature>
<evidence type="ECO:0000256" key="12">
    <source>
        <dbReference type="ARBA" id="ARBA00023239"/>
    </source>
</evidence>
<feature type="transmembrane region" description="Helical" evidence="16">
    <location>
        <begin position="607"/>
        <end position="625"/>
    </location>
</feature>
<dbReference type="HAMAP" id="MF_00133">
    <property type="entry name" value="Trp_synth_beta"/>
    <property type="match status" value="1"/>
</dbReference>
<dbReference type="NCBIfam" id="TIGR00263">
    <property type="entry name" value="trpB"/>
    <property type="match status" value="1"/>
</dbReference>
<feature type="transmembrane region" description="Helical" evidence="16">
    <location>
        <begin position="407"/>
        <end position="433"/>
    </location>
</feature>
<dbReference type="Gene3D" id="3.40.50.1100">
    <property type="match status" value="2"/>
</dbReference>
<evidence type="ECO:0000259" key="17">
    <source>
        <dbReference type="PROSITE" id="PS50850"/>
    </source>
</evidence>
<dbReference type="InterPro" id="IPR006654">
    <property type="entry name" value="Trp_synth_beta"/>
</dbReference>
<dbReference type="SUPFAM" id="SSF53686">
    <property type="entry name" value="Tryptophan synthase beta subunit-like PLP-dependent enzymes"/>
    <property type="match status" value="1"/>
</dbReference>
<comment type="cofactor">
    <cofactor evidence="1 14">
        <name>pyridoxal 5'-phosphate</name>
        <dbReference type="ChEBI" id="CHEBI:597326"/>
    </cofactor>
</comment>
<feature type="transmembrane region" description="Helical" evidence="16">
    <location>
        <begin position="377"/>
        <end position="401"/>
    </location>
</feature>
<evidence type="ECO:0000313" key="19">
    <source>
        <dbReference type="Proteomes" id="UP000191691"/>
    </source>
</evidence>
<keyword evidence="19" id="KW-1185">Reference proteome</keyword>
<dbReference type="PANTHER" id="PTHR48077">
    <property type="entry name" value="TRYPTOPHAN SYNTHASE-RELATED"/>
    <property type="match status" value="1"/>
</dbReference>
<evidence type="ECO:0000256" key="10">
    <source>
        <dbReference type="ARBA" id="ARBA00022898"/>
    </source>
</evidence>
<dbReference type="PROSITE" id="PS50850">
    <property type="entry name" value="MFS"/>
    <property type="match status" value="1"/>
</dbReference>
<comment type="subcellular location">
    <subcellularLocation>
        <location evidence="2">Membrane</location>
        <topology evidence="2">Multi-pass membrane protein</topology>
    </subcellularLocation>
</comment>
<keyword evidence="9 14" id="KW-0822">Tryptophan biosynthesis</keyword>
<protein>
    <recommendedName>
        <fullName evidence="7 14">Tryptophan synthase</fullName>
        <ecNumber evidence="6 14">4.2.1.20</ecNumber>
    </recommendedName>
</protein>
<proteinExistence type="inferred from homology"/>
<evidence type="ECO:0000256" key="5">
    <source>
        <dbReference type="ARBA" id="ARBA00006095"/>
    </source>
</evidence>
<comment type="similarity">
    <text evidence="4">In the C-terminal section; belongs to the TrpB family.</text>
</comment>
<feature type="transmembrane region" description="Helical" evidence="16">
    <location>
        <begin position="445"/>
        <end position="466"/>
    </location>
</feature>
<comment type="caution">
    <text evidence="18">The sequence shown here is derived from an EMBL/GenBank/DDBJ whole genome shotgun (WGS) entry which is preliminary data.</text>
</comment>
<dbReference type="InterPro" id="IPR036052">
    <property type="entry name" value="TrpB-like_PALP_sf"/>
</dbReference>
<feature type="transmembrane region" description="Helical" evidence="16">
    <location>
        <begin position="336"/>
        <end position="356"/>
    </location>
</feature>
<feature type="transmembrane region" description="Helical" evidence="16">
    <location>
        <begin position="217"/>
        <end position="235"/>
    </location>
</feature>
<keyword evidence="16" id="KW-0812">Transmembrane</keyword>
<accession>A0A1V6Z9J5</accession>
<dbReference type="SUPFAM" id="SSF51366">
    <property type="entry name" value="Ribulose-phoshate binding barrel"/>
    <property type="match status" value="1"/>
</dbReference>
<evidence type="ECO:0000256" key="6">
    <source>
        <dbReference type="ARBA" id="ARBA00012043"/>
    </source>
</evidence>
<comment type="pathway">
    <text evidence="3 14">Amino-acid biosynthesis; L-tryptophan biosynthesis; L-tryptophan from chorismate: step 5/5.</text>
</comment>
<evidence type="ECO:0000313" key="18">
    <source>
        <dbReference type="EMBL" id="OQE96327.1"/>
    </source>
</evidence>
<dbReference type="InterPro" id="IPR013785">
    <property type="entry name" value="Aldolase_TIM"/>
</dbReference>
<evidence type="ECO:0000256" key="4">
    <source>
        <dbReference type="ARBA" id="ARBA00005761"/>
    </source>
</evidence>
<keyword evidence="12 14" id="KW-0456">Lyase</keyword>
<keyword evidence="16" id="KW-1133">Transmembrane helix</keyword>
<dbReference type="InterPro" id="IPR001926">
    <property type="entry name" value="TrpB-like_PALP"/>
</dbReference>
<feature type="transmembrane region" description="Helical" evidence="16">
    <location>
        <begin position="189"/>
        <end position="211"/>
    </location>
</feature>